<organism evidence="2">
    <name type="scientific">marine metagenome</name>
    <dbReference type="NCBI Taxonomy" id="408172"/>
    <lineage>
        <taxon>unclassified sequences</taxon>
        <taxon>metagenomes</taxon>
        <taxon>ecological metagenomes</taxon>
    </lineage>
</organism>
<dbReference type="PANTHER" id="PTHR43170">
    <property type="entry name" value="GMP REDUCTASE"/>
    <property type="match status" value="1"/>
</dbReference>
<dbReference type="EMBL" id="UINC01029076">
    <property type="protein sequence ID" value="SVB11194.1"/>
    <property type="molecule type" value="Genomic_DNA"/>
</dbReference>
<dbReference type="SUPFAM" id="SSF51412">
    <property type="entry name" value="Inosine monophosphate dehydrogenase (IMPDH)"/>
    <property type="match status" value="1"/>
</dbReference>
<sequence length="84" mass="9283">MKPKRSTLSSRASVDLNRTITFRHSPKTFTGVPLMAANMDGVGTFSMAKVLQKYNCITVIKKHYSLDEWKEAIGNGVSLSHIAV</sequence>
<dbReference type="PANTHER" id="PTHR43170:SF5">
    <property type="entry name" value="GMP REDUCTASE"/>
    <property type="match status" value="1"/>
</dbReference>
<dbReference type="InterPro" id="IPR013785">
    <property type="entry name" value="Aldolase_TIM"/>
</dbReference>
<keyword evidence="1" id="KW-0560">Oxidoreductase</keyword>
<name>A0A382BC14_9ZZZZ</name>
<reference evidence="2" key="1">
    <citation type="submission" date="2018-05" db="EMBL/GenBank/DDBJ databases">
        <authorList>
            <person name="Lanie J.A."/>
            <person name="Ng W.-L."/>
            <person name="Kazmierczak K.M."/>
            <person name="Andrzejewski T.M."/>
            <person name="Davidsen T.M."/>
            <person name="Wayne K.J."/>
            <person name="Tettelin H."/>
            <person name="Glass J.I."/>
            <person name="Rusch D."/>
            <person name="Podicherti R."/>
            <person name="Tsui H.-C.T."/>
            <person name="Winkler M.E."/>
        </authorList>
    </citation>
    <scope>NUCLEOTIDE SEQUENCE</scope>
</reference>
<protein>
    <recommendedName>
        <fullName evidence="3">IMP dehydrogenase/GMP reductase domain-containing protein</fullName>
    </recommendedName>
</protein>
<gene>
    <name evidence="2" type="ORF">METZ01_LOCUS164048</name>
</gene>
<dbReference type="Gene3D" id="3.20.20.70">
    <property type="entry name" value="Aldolase class I"/>
    <property type="match status" value="1"/>
</dbReference>
<feature type="non-terminal residue" evidence="2">
    <location>
        <position position="84"/>
    </location>
</feature>
<dbReference type="InterPro" id="IPR050139">
    <property type="entry name" value="GMP_reductase"/>
</dbReference>
<accession>A0A382BC14</accession>
<evidence type="ECO:0000313" key="2">
    <source>
        <dbReference type="EMBL" id="SVB11194.1"/>
    </source>
</evidence>
<proteinExistence type="predicted"/>
<evidence type="ECO:0000256" key="1">
    <source>
        <dbReference type="ARBA" id="ARBA00023002"/>
    </source>
</evidence>
<evidence type="ECO:0008006" key="3">
    <source>
        <dbReference type="Google" id="ProtNLM"/>
    </source>
</evidence>
<dbReference type="AlphaFoldDB" id="A0A382BC14"/>
<dbReference type="GO" id="GO:0016491">
    <property type="term" value="F:oxidoreductase activity"/>
    <property type="evidence" value="ECO:0007669"/>
    <property type="project" value="UniProtKB-KW"/>
</dbReference>